<gene>
    <name evidence="2" type="ORF">JTBM06_V1_230009</name>
</gene>
<feature type="domain" description="NYN" evidence="1">
    <location>
        <begin position="8"/>
        <end position="156"/>
    </location>
</feature>
<dbReference type="GO" id="GO:0004540">
    <property type="term" value="F:RNA nuclease activity"/>
    <property type="evidence" value="ECO:0007669"/>
    <property type="project" value="InterPro"/>
</dbReference>
<protein>
    <recommendedName>
        <fullName evidence="1">NYN domain-containing protein</fullName>
    </recommendedName>
</protein>
<sequence length="163" mass="18565">MVAPALEKVGIFVDVQNIYYTCRQAYNGNFDYNKFWAEATREREVICAYAYATDRGDEKQLQFQNILRAIGFSVKLKPVLKRRDGTAKADWDVGIALDIFEEAQRCDTIVLASGDGDFDILLERIKQRFDTRTEVYGVQQLTSNQLIGAASRFVPIGRNLLLK</sequence>
<dbReference type="InterPro" id="IPR047140">
    <property type="entry name" value="LabA"/>
</dbReference>
<evidence type="ECO:0000259" key="1">
    <source>
        <dbReference type="Pfam" id="PF01936"/>
    </source>
</evidence>
<dbReference type="PANTHER" id="PTHR35458">
    <property type="entry name" value="SLR0755 PROTEIN"/>
    <property type="match status" value="1"/>
</dbReference>
<proteinExistence type="predicted"/>
<dbReference type="InterPro" id="IPR021139">
    <property type="entry name" value="NYN"/>
</dbReference>
<evidence type="ECO:0000313" key="2">
    <source>
        <dbReference type="EMBL" id="VUX56026.1"/>
    </source>
</evidence>
<reference evidence="2" key="1">
    <citation type="submission" date="2019-07" db="EMBL/GenBank/DDBJ databases">
        <authorList>
            <person name="Weber M."/>
            <person name="Kostadinov I."/>
            <person name="Kostadinov D I."/>
        </authorList>
    </citation>
    <scope>NUCLEOTIDE SEQUENCE</scope>
    <source>
        <strain evidence="2">Gfbio:sag-sample-m06:053724c1-46a9-4a36-b237-ea2bf867836b</strain>
    </source>
</reference>
<dbReference type="CDD" id="cd10911">
    <property type="entry name" value="PIN_LabA"/>
    <property type="match status" value="1"/>
</dbReference>
<accession>A0A7D9D3W1</accession>
<name>A0A7D9D3W1_9GAMM</name>
<dbReference type="EMBL" id="LR633967">
    <property type="protein sequence ID" value="VUX56026.1"/>
    <property type="molecule type" value="Genomic_DNA"/>
</dbReference>
<dbReference type="AlphaFoldDB" id="A0A7D9D3W1"/>
<dbReference type="Pfam" id="PF01936">
    <property type="entry name" value="NYN"/>
    <property type="match status" value="1"/>
</dbReference>
<dbReference type="PANTHER" id="PTHR35458:SF8">
    <property type="entry name" value="SLR0650 PROTEIN"/>
    <property type="match status" value="1"/>
</dbReference>
<organism evidence="2">
    <name type="scientific">uncultured Woeseiaceae bacterium</name>
    <dbReference type="NCBI Taxonomy" id="1983305"/>
    <lineage>
        <taxon>Bacteria</taxon>
        <taxon>Pseudomonadati</taxon>
        <taxon>Pseudomonadota</taxon>
        <taxon>Gammaproteobacteria</taxon>
        <taxon>Woeseiales</taxon>
        <taxon>Woeseiaceae</taxon>
        <taxon>environmental samples</taxon>
    </lineage>
</organism>
<dbReference type="Gene3D" id="3.40.50.1010">
    <property type="entry name" value="5'-nuclease"/>
    <property type="match status" value="1"/>
</dbReference>